<accession>A0AAV5JUX3</accession>
<protein>
    <submittedName>
        <fullName evidence="1">Uncharacterized protein</fullName>
    </submittedName>
</protein>
<proteinExistence type="predicted"/>
<reference evidence="1 2" key="1">
    <citation type="journal article" date="2021" name="Commun. Biol.">
        <title>The genome of Shorea leprosula (Dipterocarpaceae) highlights the ecological relevance of drought in aseasonal tropical rainforests.</title>
        <authorList>
            <person name="Ng K.K.S."/>
            <person name="Kobayashi M.J."/>
            <person name="Fawcett J.A."/>
            <person name="Hatakeyama M."/>
            <person name="Paape T."/>
            <person name="Ng C.H."/>
            <person name="Ang C.C."/>
            <person name="Tnah L.H."/>
            <person name="Lee C.T."/>
            <person name="Nishiyama T."/>
            <person name="Sese J."/>
            <person name="O'Brien M.J."/>
            <person name="Copetti D."/>
            <person name="Mohd Noor M.I."/>
            <person name="Ong R.C."/>
            <person name="Putra M."/>
            <person name="Sireger I.Z."/>
            <person name="Indrioko S."/>
            <person name="Kosugi Y."/>
            <person name="Izuno A."/>
            <person name="Isagi Y."/>
            <person name="Lee S.L."/>
            <person name="Shimizu K.K."/>
        </authorList>
    </citation>
    <scope>NUCLEOTIDE SEQUENCE [LARGE SCALE GENOMIC DNA]</scope>
    <source>
        <strain evidence="1">214</strain>
    </source>
</reference>
<gene>
    <name evidence="1" type="ORF">SLEP1_g26878</name>
</gene>
<evidence type="ECO:0000313" key="2">
    <source>
        <dbReference type="Proteomes" id="UP001054252"/>
    </source>
</evidence>
<dbReference type="EMBL" id="BPVZ01000045">
    <property type="protein sequence ID" value="GKV16201.1"/>
    <property type="molecule type" value="Genomic_DNA"/>
</dbReference>
<keyword evidence="2" id="KW-1185">Reference proteome</keyword>
<organism evidence="1 2">
    <name type="scientific">Rubroshorea leprosula</name>
    <dbReference type="NCBI Taxonomy" id="152421"/>
    <lineage>
        <taxon>Eukaryota</taxon>
        <taxon>Viridiplantae</taxon>
        <taxon>Streptophyta</taxon>
        <taxon>Embryophyta</taxon>
        <taxon>Tracheophyta</taxon>
        <taxon>Spermatophyta</taxon>
        <taxon>Magnoliopsida</taxon>
        <taxon>eudicotyledons</taxon>
        <taxon>Gunneridae</taxon>
        <taxon>Pentapetalae</taxon>
        <taxon>rosids</taxon>
        <taxon>malvids</taxon>
        <taxon>Malvales</taxon>
        <taxon>Dipterocarpaceae</taxon>
        <taxon>Rubroshorea</taxon>
    </lineage>
</organism>
<name>A0AAV5JUX3_9ROSI</name>
<evidence type="ECO:0000313" key="1">
    <source>
        <dbReference type="EMBL" id="GKV16201.1"/>
    </source>
</evidence>
<comment type="caution">
    <text evidence="1">The sequence shown here is derived from an EMBL/GenBank/DDBJ whole genome shotgun (WGS) entry which is preliminary data.</text>
</comment>
<sequence length="202" mass="23570">MEDMRDSIAMPQIVRMVVKFHPLLTVTSLIYRVILFQDWIEEEVSTQWKALKVYFQSTMRSLLDPIIEKMKNLSEALEMHLHNEAIKGQLKAKLVDAFLPSTNTKGIKGKIWAMQSIAKYGIVVLAGFEPRVYYRDWLVTITCYALWWVQLRTSFPKDLSSLFNAIEFKAQWWIGAVLVNMLPDVISWIKLSRTTYHQQLQG</sequence>
<dbReference type="Proteomes" id="UP001054252">
    <property type="component" value="Unassembled WGS sequence"/>
</dbReference>
<dbReference type="AlphaFoldDB" id="A0AAV5JUX3"/>